<feature type="transmembrane region" description="Helical" evidence="2">
    <location>
        <begin position="255"/>
        <end position="274"/>
    </location>
</feature>
<evidence type="ECO:0000256" key="1">
    <source>
        <dbReference type="SAM" id="MobiDB-lite"/>
    </source>
</evidence>
<dbReference type="Proteomes" id="UP000179769">
    <property type="component" value="Unassembled WGS sequence"/>
</dbReference>
<keyword evidence="2" id="KW-0472">Membrane</keyword>
<gene>
    <name evidence="4" type="ORF">BBK14_19955</name>
</gene>
<sequence>MTDGAGQTPPGTPGPEQPGSWGAPSPGPQHPPPGSWDQPPPGPGGGAPAPGEWPAPGGWQAPGSDPAAAPVPGQGAPPGYIPNSPNSGYGPGGYGPHGGYGQQPGPARGYGAWGPNGWGGPPIAPKPGVIPLRPLAVGEILDGTFATIRSNPGATLGLTLGATAVVETISTVAAIAAEEMSNTAATVLTLLLFGLNAALGIFLSGVLAVVVSEATLGGRITAGDAVRRVTPRLGGLLMLTLAVTLLSALGLVALIVGAVVVAVYLSLATPAYVLEAQSTGDALRRSWRLVKGSWWRTLGVLLLSAAVGGVLMLIFAIPTSVILMSSEQTFGSLVEGDLTMAGHIVNAIGSLLATTVATPVISGAVVLLYIDRRIRREGLDVTLTEAARQRAATP</sequence>
<dbReference type="InterPro" id="IPR057169">
    <property type="entry name" value="DUF7847"/>
</dbReference>
<feature type="transmembrane region" description="Helical" evidence="2">
    <location>
        <begin position="344"/>
        <end position="370"/>
    </location>
</feature>
<reference evidence="5" key="1">
    <citation type="submission" date="2016-07" db="EMBL/GenBank/DDBJ databases">
        <title>Frankia sp. NRRL B-16219 Genome sequencing.</title>
        <authorList>
            <person name="Ghodhbane-Gtari F."/>
            <person name="Swanson E."/>
            <person name="Gueddou A."/>
            <person name="Louati M."/>
            <person name="Nouioui I."/>
            <person name="Hezbri K."/>
            <person name="Abebe-Akele F."/>
            <person name="Simpson S."/>
            <person name="Morris K."/>
            <person name="Thomas K."/>
            <person name="Gtari M."/>
            <person name="Tisa L.S."/>
        </authorList>
    </citation>
    <scope>NUCLEOTIDE SEQUENCE [LARGE SCALE GENOMIC DNA]</scope>
    <source>
        <strain evidence="5">NRRL B-16219</strain>
    </source>
</reference>
<evidence type="ECO:0000259" key="3">
    <source>
        <dbReference type="Pfam" id="PF25231"/>
    </source>
</evidence>
<protein>
    <recommendedName>
        <fullName evidence="3">DUF7847 domain-containing protein</fullName>
    </recommendedName>
</protein>
<name>A0A1S1PY74_9ACTN</name>
<feature type="transmembrane region" description="Helical" evidence="2">
    <location>
        <begin position="232"/>
        <end position="249"/>
    </location>
</feature>
<feature type="transmembrane region" description="Helical" evidence="2">
    <location>
        <begin position="187"/>
        <end position="211"/>
    </location>
</feature>
<keyword evidence="2" id="KW-1133">Transmembrane helix</keyword>
<comment type="caution">
    <text evidence="4">The sequence shown here is derived from an EMBL/GenBank/DDBJ whole genome shotgun (WGS) entry which is preliminary data.</text>
</comment>
<dbReference type="Pfam" id="PF25231">
    <property type="entry name" value="DUF7847"/>
    <property type="match status" value="1"/>
</dbReference>
<keyword evidence="2" id="KW-0812">Transmembrane</keyword>
<feature type="domain" description="DUF7847" evidence="3">
    <location>
        <begin position="240"/>
        <end position="369"/>
    </location>
</feature>
<dbReference type="EMBL" id="MAXA01000219">
    <property type="protein sequence ID" value="OHV27613.1"/>
    <property type="molecule type" value="Genomic_DNA"/>
</dbReference>
<accession>A0A1S1PY74</accession>
<dbReference type="RefSeq" id="WP_071064578.1">
    <property type="nucleotide sequence ID" value="NZ_MAXA01000219.1"/>
</dbReference>
<feature type="compositionally biased region" description="Pro residues" evidence="1">
    <location>
        <begin position="25"/>
        <end position="43"/>
    </location>
</feature>
<feature type="region of interest" description="Disordered" evidence="1">
    <location>
        <begin position="1"/>
        <end position="108"/>
    </location>
</feature>
<proteinExistence type="predicted"/>
<feature type="compositionally biased region" description="Gly residues" evidence="1">
    <location>
        <begin position="89"/>
        <end position="102"/>
    </location>
</feature>
<organism evidence="4 5">
    <name type="scientific">Parafrankia soli</name>
    <dbReference type="NCBI Taxonomy" id="2599596"/>
    <lineage>
        <taxon>Bacteria</taxon>
        <taxon>Bacillati</taxon>
        <taxon>Actinomycetota</taxon>
        <taxon>Actinomycetes</taxon>
        <taxon>Frankiales</taxon>
        <taxon>Frankiaceae</taxon>
        <taxon>Parafrankia</taxon>
    </lineage>
</organism>
<keyword evidence="5" id="KW-1185">Reference proteome</keyword>
<evidence type="ECO:0000313" key="5">
    <source>
        <dbReference type="Proteomes" id="UP000179769"/>
    </source>
</evidence>
<feature type="compositionally biased region" description="Low complexity" evidence="1">
    <location>
        <begin position="49"/>
        <end position="88"/>
    </location>
</feature>
<dbReference type="AlphaFoldDB" id="A0A1S1PY74"/>
<evidence type="ECO:0000256" key="2">
    <source>
        <dbReference type="SAM" id="Phobius"/>
    </source>
</evidence>
<feature type="transmembrane region" description="Helical" evidence="2">
    <location>
        <begin position="295"/>
        <end position="324"/>
    </location>
</feature>
<evidence type="ECO:0000313" key="4">
    <source>
        <dbReference type="EMBL" id="OHV27613.1"/>
    </source>
</evidence>